<gene>
    <name evidence="1" type="ORF">L861_00005</name>
</gene>
<dbReference type="STRING" id="1121939.L861_00005"/>
<name>S2KRE9_LITA3</name>
<reference evidence="1 2" key="1">
    <citation type="journal article" date="2013" name="Genome Announc.">
        <title>Draft genome sequence of the moderately halophilic gammaproteobacterium Halomonas anticariensis FP35.</title>
        <authorList>
            <person name="Tahrioui A."/>
            <person name="Quesada E."/>
            <person name="Llamas I."/>
        </authorList>
    </citation>
    <scope>NUCLEOTIDE SEQUENCE [LARGE SCALE GENOMIC DNA]</scope>
    <source>
        <strain evidence="2">DSM 16096 / CECT 5854 / LMG 22089 / FP35</strain>
    </source>
</reference>
<dbReference type="EMBL" id="ASTJ01000001">
    <property type="protein sequence ID" value="EPC04647.1"/>
    <property type="molecule type" value="Genomic_DNA"/>
</dbReference>
<sequence length="127" mass="14601">MNDEFIQVETCSGYRGGYSDPEGRRFQLSPEASDDEIGEALLSALARSRFIHPDEDRSFFDIRGRVVPQYQEWVKEMMNQFGYKTKRAMFKNMKSCSIESHDGTITIRPSHHEKLEAWSGDGISESD</sequence>
<evidence type="ECO:0000313" key="2">
    <source>
        <dbReference type="Proteomes" id="UP000014463"/>
    </source>
</evidence>
<dbReference type="Proteomes" id="UP000014463">
    <property type="component" value="Unassembled WGS sequence"/>
</dbReference>
<dbReference type="Pfam" id="PF07262">
    <property type="entry name" value="CdiI"/>
    <property type="match status" value="1"/>
</dbReference>
<dbReference type="InterPro" id="IPR009888">
    <property type="entry name" value="CdiI_Proteobact"/>
</dbReference>
<dbReference type="InterPro" id="IPR037891">
    <property type="entry name" value="Cdil-like_sf"/>
</dbReference>
<keyword evidence="2" id="KW-1185">Reference proteome</keyword>
<dbReference type="AlphaFoldDB" id="S2KRE9"/>
<dbReference type="CDD" id="cd13445">
    <property type="entry name" value="CDI_inhibitor_EC869_like"/>
    <property type="match status" value="1"/>
</dbReference>
<evidence type="ECO:0000313" key="1">
    <source>
        <dbReference type="EMBL" id="EPC04647.1"/>
    </source>
</evidence>
<protein>
    <submittedName>
        <fullName evidence="1">Uncharacterized protein</fullName>
    </submittedName>
</protein>
<accession>S2KRE9</accession>
<dbReference type="SUPFAM" id="SSF160207">
    <property type="entry name" value="NMB0488-like"/>
    <property type="match status" value="1"/>
</dbReference>
<feature type="non-terminal residue" evidence="1">
    <location>
        <position position="127"/>
    </location>
</feature>
<dbReference type="Gene3D" id="3.40.1590.10">
    <property type="entry name" value="NMB0488-like"/>
    <property type="match status" value="1"/>
</dbReference>
<proteinExistence type="predicted"/>
<comment type="caution">
    <text evidence="1">The sequence shown here is derived from an EMBL/GenBank/DDBJ whole genome shotgun (WGS) entry which is preliminary data.</text>
</comment>
<organism evidence="1 2">
    <name type="scientific">Litchfieldella anticariensis (strain DSM 16096 / CECT 5854 / CIP 108499 / LMG 22089 / FP35)</name>
    <name type="common">Halomonas anticariensis</name>
    <dbReference type="NCBI Taxonomy" id="1121939"/>
    <lineage>
        <taxon>Bacteria</taxon>
        <taxon>Pseudomonadati</taxon>
        <taxon>Pseudomonadota</taxon>
        <taxon>Gammaproteobacteria</taxon>
        <taxon>Oceanospirillales</taxon>
        <taxon>Halomonadaceae</taxon>
        <taxon>Litchfieldella</taxon>
    </lineage>
</organism>